<evidence type="ECO:0000313" key="2">
    <source>
        <dbReference type="Proteomes" id="UP000070501"/>
    </source>
</evidence>
<dbReference type="Proteomes" id="UP000070501">
    <property type="component" value="Unassembled WGS sequence"/>
</dbReference>
<name>A0A136IJ92_9PEZI</name>
<organism evidence="1 2">
    <name type="scientific">Microdochium bolleyi</name>
    <dbReference type="NCBI Taxonomy" id="196109"/>
    <lineage>
        <taxon>Eukaryota</taxon>
        <taxon>Fungi</taxon>
        <taxon>Dikarya</taxon>
        <taxon>Ascomycota</taxon>
        <taxon>Pezizomycotina</taxon>
        <taxon>Sordariomycetes</taxon>
        <taxon>Xylariomycetidae</taxon>
        <taxon>Xylariales</taxon>
        <taxon>Microdochiaceae</taxon>
        <taxon>Microdochium</taxon>
    </lineage>
</organism>
<keyword evidence="2" id="KW-1185">Reference proteome</keyword>
<reference evidence="2" key="1">
    <citation type="submission" date="2016-02" db="EMBL/GenBank/DDBJ databases">
        <title>Draft genome sequence of Microdochium bolleyi, a fungal endophyte of beachgrass.</title>
        <authorList>
            <consortium name="DOE Joint Genome Institute"/>
            <person name="David A.S."/>
            <person name="May G."/>
            <person name="Haridas S."/>
            <person name="Lim J."/>
            <person name="Wang M."/>
            <person name="Labutti K."/>
            <person name="Lipzen A."/>
            <person name="Barry K."/>
            <person name="Grigoriev I.V."/>
        </authorList>
    </citation>
    <scope>NUCLEOTIDE SEQUENCE [LARGE SCALE GENOMIC DNA]</scope>
    <source>
        <strain evidence="2">J235TASD1</strain>
    </source>
</reference>
<proteinExistence type="predicted"/>
<accession>A0A136IJ92</accession>
<evidence type="ECO:0000313" key="1">
    <source>
        <dbReference type="EMBL" id="KXJ84699.1"/>
    </source>
</evidence>
<dbReference type="InParanoid" id="A0A136IJ92"/>
<protein>
    <submittedName>
        <fullName evidence="1">Uncharacterized protein</fullName>
    </submittedName>
</protein>
<dbReference type="EMBL" id="KQ964352">
    <property type="protein sequence ID" value="KXJ84699.1"/>
    <property type="molecule type" value="Genomic_DNA"/>
</dbReference>
<dbReference type="AlphaFoldDB" id="A0A136IJ92"/>
<gene>
    <name evidence="1" type="ORF">Micbo1qcDRAFT_181432</name>
</gene>
<sequence length="183" mass="20538">MAPPDTLRAQDMLFTVPVMNMVPVLFRGASPSEPDNVGSLPSSRGWCASKDLVVHYHQYAEPGGADMLLIAHCPRQCRNSVVIIVIVVIIVALHVDIQDELDKTQTDWSLRQLRLPIFRLRSDVSKARLAAVLPDKDRNPADLSPAIEIQYQALHILRPYTPGQRNRHVHGSLYDTICESVWI</sequence>